<accession>A0A6B2LZ83</accession>
<organism evidence="1">
    <name type="scientific">Arcella intermedia</name>
    <dbReference type="NCBI Taxonomy" id="1963864"/>
    <lineage>
        <taxon>Eukaryota</taxon>
        <taxon>Amoebozoa</taxon>
        <taxon>Tubulinea</taxon>
        <taxon>Elardia</taxon>
        <taxon>Arcellinida</taxon>
        <taxon>Sphaerothecina</taxon>
        <taxon>Arcellidae</taxon>
        <taxon>Arcella</taxon>
    </lineage>
</organism>
<proteinExistence type="predicted"/>
<protein>
    <submittedName>
        <fullName evidence="1">Uncharacterized protein</fullName>
    </submittedName>
</protein>
<sequence>MFQNHSYSFHLWNLCSLQLIN</sequence>
<dbReference type="EMBL" id="GIBP01012707">
    <property type="protein sequence ID" value="NDV41676.1"/>
    <property type="molecule type" value="Transcribed_RNA"/>
</dbReference>
<name>A0A6B2LZ83_9EUKA</name>
<reference evidence="1" key="1">
    <citation type="journal article" date="2020" name="J. Eukaryot. Microbiol.">
        <title>De novo Sequencing, Assembly and Annotation of the Transcriptome for the Free-Living Testate Amoeba Arcella intermedia.</title>
        <authorList>
            <person name="Ribeiro G.M."/>
            <person name="Porfirio-Sousa A.L."/>
            <person name="Maurer-Alcala X.X."/>
            <person name="Katz L.A."/>
            <person name="Lahr D.J.G."/>
        </authorList>
    </citation>
    <scope>NUCLEOTIDE SEQUENCE</scope>
</reference>
<dbReference type="AlphaFoldDB" id="A0A6B2LZ83"/>
<evidence type="ECO:0000313" key="1">
    <source>
        <dbReference type="EMBL" id="NDV41676.1"/>
    </source>
</evidence>